<dbReference type="InterPro" id="IPR036612">
    <property type="entry name" value="KH_dom_type_1_sf"/>
</dbReference>
<dbReference type="GO" id="GO:0008190">
    <property type="term" value="F:eukaryotic initiation factor 4E binding"/>
    <property type="evidence" value="ECO:0007669"/>
    <property type="project" value="InterPro"/>
</dbReference>
<evidence type="ECO:0000256" key="1">
    <source>
        <dbReference type="PROSITE-ProRule" id="PRU00117"/>
    </source>
</evidence>
<dbReference type="PANTHER" id="PTHR20849">
    <property type="entry name" value="EUKARYOTIC TRANSLATION INITIATION FACTOR 4E-BINDING PROTEIN MEXTLI"/>
    <property type="match status" value="1"/>
</dbReference>
<sequence length="571" mass="62955">MMSAQNAMRLTKTVKKLEKPRPLKVAANQNRHSVVDSRLSSVEDVMALADAVSMHIMNGNYDKVLQTNICTLCTNLKIYGSQLEAVYKDQLDRAYVVFRNGCRDDRLDVSSRIQLLELIELRATNWSPCDNMNSYYKPKLSTIETEIVSAPETPTHPGMTLPLMCPSSSPTTVQPPVLSPGEVIKTSGKFAKPTKIPGKNYCKDEVVIRNSDSGKVMGIKGRRVHMIEELSETIISFQRVSPGAKERLVQITGPAEDKINYAKQLMEDTIRRNASPVRLEQAEKERVGGSSSSLNSSASDDSNRLAQGMNRTKLLHSFSTNDASLGEYKYTVTVGNHSLKITGTNLDLVRTAKLVLDEYFSGEPEQYIGTGDFFTAYEDEAAVSVVGSATPVGNIPSRVGSMDSAATSESEETFKASVTTASEIKDSFHETNSDGAFMVLRQPLFPDASKEAFEQAEASGRSTDVNARNRRALFALTNQQQSNLESQPKSEGDAPIAPRKVRYSREFLLHLALSSFSCETPADWEQISSECPAIIKKATEPFDPVIYSQKWQETEMHSVICATEIDSADPE</sequence>
<evidence type="ECO:0000256" key="2">
    <source>
        <dbReference type="SAM" id="MobiDB-lite"/>
    </source>
</evidence>
<protein>
    <recommendedName>
        <fullName evidence="3">K Homology domain-containing protein</fullName>
    </recommendedName>
</protein>
<dbReference type="InterPro" id="IPR004087">
    <property type="entry name" value="KH_dom"/>
</dbReference>
<dbReference type="Proteomes" id="UP001378592">
    <property type="component" value="Unassembled WGS sequence"/>
</dbReference>
<dbReference type="EMBL" id="JAZDUA010000716">
    <property type="protein sequence ID" value="KAK7789720.1"/>
    <property type="molecule type" value="Genomic_DNA"/>
</dbReference>
<dbReference type="FunFam" id="3.30.1370.10:FF:000072">
    <property type="entry name" value="Uncharacterized protein, isoform A"/>
    <property type="match status" value="1"/>
</dbReference>
<dbReference type="CDD" id="cd22454">
    <property type="entry name" value="KH-I_Mextli_like"/>
    <property type="match status" value="1"/>
</dbReference>
<feature type="region of interest" description="Disordered" evidence="2">
    <location>
        <begin position="272"/>
        <end position="304"/>
    </location>
</feature>
<dbReference type="Pfam" id="PF00013">
    <property type="entry name" value="KH_1"/>
    <property type="match status" value="1"/>
</dbReference>
<dbReference type="SUPFAM" id="SSF54791">
    <property type="entry name" value="Eukaryotic type KH-domain (KH-domain type I)"/>
    <property type="match status" value="1"/>
</dbReference>
<feature type="compositionally biased region" description="Low complexity" evidence="2">
    <location>
        <begin position="290"/>
        <end position="304"/>
    </location>
</feature>
<dbReference type="GO" id="GO:1901190">
    <property type="term" value="P:regulation of formation of translation initiation ternary complex"/>
    <property type="evidence" value="ECO:0007669"/>
    <property type="project" value="TreeGrafter"/>
</dbReference>
<dbReference type="Gene3D" id="1.25.40.180">
    <property type="match status" value="1"/>
</dbReference>
<dbReference type="PANTHER" id="PTHR20849:SF2">
    <property type="entry name" value="EUKARYOTIC TRANSLATION INITIATION FACTOR 4E-BINDING PROTEIN MEXTLI"/>
    <property type="match status" value="1"/>
</dbReference>
<dbReference type="GO" id="GO:0005737">
    <property type="term" value="C:cytoplasm"/>
    <property type="evidence" value="ECO:0007669"/>
    <property type="project" value="TreeGrafter"/>
</dbReference>
<comment type="caution">
    <text evidence="4">The sequence shown here is derived from an EMBL/GenBank/DDBJ whole genome shotgun (WGS) entry which is preliminary data.</text>
</comment>
<dbReference type="AlphaFoldDB" id="A0AAN9V3G2"/>
<name>A0AAN9V3G2_9ORTH</name>
<dbReference type="GO" id="GO:0045727">
    <property type="term" value="P:positive regulation of translation"/>
    <property type="evidence" value="ECO:0007669"/>
    <property type="project" value="InterPro"/>
</dbReference>
<dbReference type="Gene3D" id="3.30.1370.10">
    <property type="entry name" value="K Homology domain, type 1"/>
    <property type="match status" value="1"/>
</dbReference>
<keyword evidence="1" id="KW-0694">RNA-binding</keyword>
<dbReference type="InterPro" id="IPR040160">
    <property type="entry name" value="Mxt"/>
</dbReference>
<accession>A0AAN9V3G2</accession>
<keyword evidence="5" id="KW-1185">Reference proteome</keyword>
<gene>
    <name evidence="4" type="ORF">R5R35_007291</name>
</gene>
<dbReference type="PROSITE" id="PS50084">
    <property type="entry name" value="KH_TYPE_1"/>
    <property type="match status" value="1"/>
</dbReference>
<dbReference type="GO" id="GO:0003743">
    <property type="term" value="F:translation initiation factor activity"/>
    <property type="evidence" value="ECO:0007669"/>
    <property type="project" value="TreeGrafter"/>
</dbReference>
<evidence type="ECO:0000259" key="3">
    <source>
        <dbReference type="SMART" id="SM00322"/>
    </source>
</evidence>
<evidence type="ECO:0000313" key="4">
    <source>
        <dbReference type="EMBL" id="KAK7789720.1"/>
    </source>
</evidence>
<reference evidence="4 5" key="1">
    <citation type="submission" date="2024-03" db="EMBL/GenBank/DDBJ databases">
        <title>The genome assembly and annotation of the cricket Gryllus longicercus Weissman &amp; Gray.</title>
        <authorList>
            <person name="Szrajer S."/>
            <person name="Gray D."/>
            <person name="Ylla G."/>
        </authorList>
    </citation>
    <scope>NUCLEOTIDE SEQUENCE [LARGE SCALE GENOMIC DNA]</scope>
    <source>
        <strain evidence="4">DAG 2021-001</strain>
        <tissue evidence="4">Whole body minus gut</tissue>
    </source>
</reference>
<evidence type="ECO:0000313" key="5">
    <source>
        <dbReference type="Proteomes" id="UP001378592"/>
    </source>
</evidence>
<dbReference type="InterPro" id="IPR004088">
    <property type="entry name" value="KH_dom_type_1"/>
</dbReference>
<dbReference type="GO" id="GO:0003723">
    <property type="term" value="F:RNA binding"/>
    <property type="evidence" value="ECO:0007669"/>
    <property type="project" value="UniProtKB-UniRule"/>
</dbReference>
<dbReference type="SMART" id="SM00322">
    <property type="entry name" value="KH"/>
    <property type="match status" value="1"/>
</dbReference>
<feature type="domain" description="K Homology" evidence="3">
    <location>
        <begin position="200"/>
        <end position="271"/>
    </location>
</feature>
<organism evidence="4 5">
    <name type="scientific">Gryllus longicercus</name>
    <dbReference type="NCBI Taxonomy" id="2509291"/>
    <lineage>
        <taxon>Eukaryota</taxon>
        <taxon>Metazoa</taxon>
        <taxon>Ecdysozoa</taxon>
        <taxon>Arthropoda</taxon>
        <taxon>Hexapoda</taxon>
        <taxon>Insecta</taxon>
        <taxon>Pterygota</taxon>
        <taxon>Neoptera</taxon>
        <taxon>Polyneoptera</taxon>
        <taxon>Orthoptera</taxon>
        <taxon>Ensifera</taxon>
        <taxon>Gryllidea</taxon>
        <taxon>Grylloidea</taxon>
        <taxon>Gryllidae</taxon>
        <taxon>Gryllinae</taxon>
        <taxon>Gryllus</taxon>
    </lineage>
</organism>
<proteinExistence type="predicted"/>
<dbReference type="GO" id="GO:0034518">
    <property type="term" value="C:RNA cap binding complex"/>
    <property type="evidence" value="ECO:0007669"/>
    <property type="project" value="TreeGrafter"/>
</dbReference>